<dbReference type="SUPFAM" id="SSF49562">
    <property type="entry name" value="C2 domain (Calcium/lipid-binding domain, CaLB)"/>
    <property type="match status" value="1"/>
</dbReference>
<dbReference type="AGR" id="RGD:1310510"/>
<name>F7ESI5_RAT</name>
<protein>
    <submittedName>
        <fullName evidence="11">Complement factor H-related 1</fullName>
    </submittedName>
</protein>
<keyword evidence="3 8" id="KW-0768">Sushi</keyword>
<evidence type="ECO:0000313" key="12">
    <source>
        <dbReference type="Proteomes" id="UP000002494"/>
    </source>
</evidence>
<feature type="disulfide bond" evidence="8">
    <location>
        <begin position="172"/>
        <end position="215"/>
    </location>
</feature>
<evidence type="ECO:0000256" key="5">
    <source>
        <dbReference type="ARBA" id="ARBA00022737"/>
    </source>
</evidence>
<dbReference type="Pfam" id="PF00084">
    <property type="entry name" value="Sushi"/>
    <property type="match status" value="3"/>
</dbReference>
<dbReference type="Gene3D" id="2.10.70.10">
    <property type="entry name" value="Complement Module, domain 1"/>
    <property type="match status" value="4"/>
</dbReference>
<dbReference type="Ensembl" id="ENSRNOT00000017195.9">
    <property type="protein sequence ID" value="ENSRNOP00000017195.6"/>
    <property type="gene ID" value="ENSRNOG00000042901.5"/>
</dbReference>
<dbReference type="GO" id="GO:0006956">
    <property type="term" value="P:complement activation"/>
    <property type="evidence" value="ECO:0000318"/>
    <property type="project" value="GO_Central"/>
</dbReference>
<dbReference type="GeneTree" id="ENSGT00940000163634"/>
<dbReference type="GO" id="GO:0001851">
    <property type="term" value="F:complement component C3b binding"/>
    <property type="evidence" value="ECO:0000318"/>
    <property type="project" value="GO_Central"/>
</dbReference>
<feature type="signal peptide" evidence="9">
    <location>
        <begin position="1"/>
        <end position="41"/>
    </location>
</feature>
<dbReference type="InterPro" id="IPR035892">
    <property type="entry name" value="C2_domain_sf"/>
</dbReference>
<comment type="caution">
    <text evidence="8">Lacks conserved residue(s) required for the propagation of feature annotation.</text>
</comment>
<evidence type="ECO:0000256" key="8">
    <source>
        <dbReference type="PROSITE-ProRule" id="PRU00302"/>
    </source>
</evidence>
<evidence type="ECO:0000313" key="13">
    <source>
        <dbReference type="RGD" id="1310510"/>
    </source>
</evidence>
<evidence type="ECO:0007829" key="14">
    <source>
        <dbReference type="PeptideAtlas" id="F7ESI5"/>
    </source>
</evidence>
<keyword evidence="2" id="KW-0964">Secreted</keyword>
<evidence type="ECO:0000256" key="7">
    <source>
        <dbReference type="ARBA" id="ARBA00023180"/>
    </source>
</evidence>
<feature type="domain" description="Sushi" evidence="10">
    <location>
        <begin position="108"/>
        <end position="165"/>
    </location>
</feature>
<reference evidence="11" key="1">
    <citation type="submission" date="2024-01" db="EMBL/GenBank/DDBJ databases">
        <title>GRCr8: a new rat reference genome assembly contstructed from accurate long reads and long range scaffolding.</title>
        <authorList>
            <person name="Doris P.A."/>
            <person name="Kalbfleisch T."/>
            <person name="Li K."/>
            <person name="Howe K."/>
            <person name="Wood J."/>
        </authorList>
    </citation>
    <scope>NUCLEOTIDE SEQUENCE [LARGE SCALE GENOMIC DNA]</scope>
    <source>
        <strain evidence="11">Brown Norway</strain>
    </source>
</reference>
<dbReference type="OrthoDB" id="10051774at2759"/>
<dbReference type="AlphaFoldDB" id="F7ESI5"/>
<dbReference type="PANTHER" id="PTHR45785:SF12">
    <property type="entry name" value="COMPLEMENT FACTOR H-RELATED PROTEIN 1-RELATED"/>
    <property type="match status" value="1"/>
</dbReference>
<dbReference type="GO" id="GO:0051838">
    <property type="term" value="P:cytolysis by host of symbiont cells"/>
    <property type="evidence" value="ECO:0000266"/>
    <property type="project" value="RGD"/>
</dbReference>
<organism evidence="11 12">
    <name type="scientific">Rattus norvegicus</name>
    <name type="common">Rat</name>
    <dbReference type="NCBI Taxonomy" id="10116"/>
    <lineage>
        <taxon>Eukaryota</taxon>
        <taxon>Metazoa</taxon>
        <taxon>Chordata</taxon>
        <taxon>Craniata</taxon>
        <taxon>Vertebrata</taxon>
        <taxon>Euteleostomi</taxon>
        <taxon>Mammalia</taxon>
        <taxon>Eutheria</taxon>
        <taxon>Euarchontoglires</taxon>
        <taxon>Glires</taxon>
        <taxon>Rodentia</taxon>
        <taxon>Myomorpha</taxon>
        <taxon>Muroidea</taxon>
        <taxon>Muridae</taxon>
        <taxon>Murinae</taxon>
        <taxon>Rattus</taxon>
    </lineage>
</organism>
<dbReference type="FunFam" id="2.10.70.10:FF:000054">
    <property type="entry name" value="Complement inhibitory factor H"/>
    <property type="match status" value="1"/>
</dbReference>
<keyword evidence="5" id="KW-0677">Repeat</keyword>
<dbReference type="InterPro" id="IPR035976">
    <property type="entry name" value="Sushi/SCR/CCP_sf"/>
</dbReference>
<gene>
    <name evidence="11 13" type="primary">Cfhr1</name>
</gene>
<evidence type="ECO:0000256" key="4">
    <source>
        <dbReference type="ARBA" id="ARBA00022729"/>
    </source>
</evidence>
<dbReference type="GO" id="GO:0042802">
    <property type="term" value="F:identical protein binding"/>
    <property type="evidence" value="ECO:0000266"/>
    <property type="project" value="RGD"/>
</dbReference>
<evidence type="ECO:0000256" key="2">
    <source>
        <dbReference type="ARBA" id="ARBA00022525"/>
    </source>
</evidence>
<dbReference type="InterPro" id="IPR051503">
    <property type="entry name" value="ComplSys_Reg/VirEntry_Med"/>
</dbReference>
<sequence>MTKFPEGAPRLECPRLQKMGFCRLLFLVNVLLTSWFSSAKGEGIHCDFPKIRHGIVYDEKKYEPFSPVPGGKILYYSCEYNFASPSSSFWNPIICTEAGWSPVPKCLRICFFPSVENGHSTSSGQTHKEGDIVQIVCNQGYSLQNNQSTITCGEEGWSIPPKCISPNSAGKCGPPPSIDNGDITSLSLPEYAPLSSVEYQCQNYFLLKGNKIITCRNGKWSDPPTCLHACVIPEDILEKHNIVLRWRENGRIYSQSGENIEFMCKPGYRKLRGSPPFRSKCIDGHINYPTCL</sequence>
<dbReference type="SMART" id="SM00032">
    <property type="entry name" value="CCP"/>
    <property type="match status" value="4"/>
</dbReference>
<evidence type="ECO:0000256" key="9">
    <source>
        <dbReference type="SAM" id="SignalP"/>
    </source>
</evidence>
<comment type="subcellular location">
    <subcellularLocation>
        <location evidence="1">Secreted</location>
    </subcellularLocation>
</comment>
<dbReference type="GO" id="GO:0005615">
    <property type="term" value="C:extracellular space"/>
    <property type="evidence" value="ECO:0000318"/>
    <property type="project" value="GO_Central"/>
</dbReference>
<dbReference type="GO" id="GO:0007596">
    <property type="term" value="P:blood coagulation"/>
    <property type="evidence" value="ECO:0007669"/>
    <property type="project" value="UniProtKB-ARBA"/>
</dbReference>
<dbReference type="Proteomes" id="UP000002494">
    <property type="component" value="Chromosome 13"/>
</dbReference>
<evidence type="ECO:0000256" key="6">
    <source>
        <dbReference type="ARBA" id="ARBA00023157"/>
    </source>
</evidence>
<keyword evidence="12" id="KW-1185">Reference proteome</keyword>
<evidence type="ECO:0000256" key="1">
    <source>
        <dbReference type="ARBA" id="ARBA00004613"/>
    </source>
</evidence>
<accession>F7ESI5</accession>
<feature type="chain" id="PRO_5035244575" evidence="9">
    <location>
        <begin position="42"/>
        <end position="292"/>
    </location>
</feature>
<dbReference type="RGD" id="1310510">
    <property type="gene designation" value="Cfhr1"/>
</dbReference>
<evidence type="ECO:0000313" key="11">
    <source>
        <dbReference type="Ensembl" id="ENSRNOP00000017195.6"/>
    </source>
</evidence>
<keyword evidence="14" id="KW-1267">Proteomics identification</keyword>
<reference evidence="11" key="2">
    <citation type="submission" date="2025-08" db="UniProtKB">
        <authorList>
            <consortium name="Ensembl"/>
        </authorList>
    </citation>
    <scope>IDENTIFICATION</scope>
    <source>
        <strain evidence="11">Brown Norway</strain>
    </source>
</reference>
<dbReference type="HOGENOM" id="CLU_020107_3_0_1"/>
<proteinExistence type="evidence at protein level"/>
<dbReference type="FunFam" id="2.10.70.10:FF:000060">
    <property type="entry name" value="Complement inhibitory factor H"/>
    <property type="match status" value="1"/>
</dbReference>
<keyword evidence="6 8" id="KW-1015">Disulfide bond</keyword>
<keyword evidence="4 9" id="KW-0732">Signal</keyword>
<dbReference type="OMA" id="SCDHSFA"/>
<dbReference type="InterPro" id="IPR000436">
    <property type="entry name" value="Sushi_SCR_CCP_dom"/>
</dbReference>
<dbReference type="GO" id="GO:0032991">
    <property type="term" value="C:protein-containing complex"/>
    <property type="evidence" value="ECO:0000266"/>
    <property type="project" value="RGD"/>
</dbReference>
<dbReference type="CDD" id="cd00033">
    <property type="entry name" value="CCP"/>
    <property type="match status" value="2"/>
</dbReference>
<keyword evidence="7" id="KW-0325">Glycoprotein</keyword>
<evidence type="ECO:0000256" key="3">
    <source>
        <dbReference type="ARBA" id="ARBA00022659"/>
    </source>
</evidence>
<reference evidence="11" key="3">
    <citation type="submission" date="2025-09" db="UniProtKB">
        <authorList>
            <consortium name="Ensembl"/>
        </authorList>
    </citation>
    <scope>IDENTIFICATION</scope>
    <source>
        <strain evidence="11">Brown Norway</strain>
    </source>
</reference>
<dbReference type="PANTHER" id="PTHR45785">
    <property type="entry name" value="COMPLEMENT FACTOR H-RELATED"/>
    <property type="match status" value="1"/>
</dbReference>
<dbReference type="SUPFAM" id="SSF57535">
    <property type="entry name" value="Complement control module/SCR domain"/>
    <property type="match status" value="2"/>
</dbReference>
<evidence type="ECO:0000259" key="10">
    <source>
        <dbReference type="PROSITE" id="PS50923"/>
    </source>
</evidence>
<dbReference type="FunFam" id="2.10.70.10:FF:000026">
    <property type="entry name" value="Complement inhibitory factor H"/>
    <property type="match status" value="1"/>
</dbReference>
<dbReference type="PROSITE" id="PS50923">
    <property type="entry name" value="SUSHI"/>
    <property type="match status" value="2"/>
</dbReference>
<feature type="domain" description="Sushi" evidence="10">
    <location>
        <begin position="170"/>
        <end position="228"/>
    </location>
</feature>